<organism evidence="4 5">
    <name type="scientific">Sulfobacillus thermotolerans</name>
    <dbReference type="NCBI Taxonomy" id="338644"/>
    <lineage>
        <taxon>Bacteria</taxon>
        <taxon>Bacillati</taxon>
        <taxon>Bacillota</taxon>
        <taxon>Clostridia</taxon>
        <taxon>Eubacteriales</taxon>
        <taxon>Clostridiales Family XVII. Incertae Sedis</taxon>
        <taxon>Sulfobacillus</taxon>
    </lineage>
</organism>
<feature type="domain" description="Peptidase M61 catalytic" evidence="2">
    <location>
        <begin position="268"/>
        <end position="383"/>
    </location>
</feature>
<feature type="region of interest" description="Disordered" evidence="1">
    <location>
        <begin position="562"/>
        <end position="584"/>
    </location>
</feature>
<feature type="domain" description="Peptidase M61 N-terminal" evidence="3">
    <location>
        <begin position="10"/>
        <end position="176"/>
    </location>
</feature>
<feature type="compositionally biased region" description="Basic and acidic residues" evidence="1">
    <location>
        <begin position="562"/>
        <end position="575"/>
    </location>
</feature>
<reference evidence="4 5" key="1">
    <citation type="journal article" date="2019" name="Sci. Rep.">
        <title>Sulfobacillus thermotolerans: new insights into resistance and metabolic capacities of acidophilic chemolithotrophs.</title>
        <authorList>
            <person name="Panyushkina A.E."/>
            <person name="Babenko V.V."/>
            <person name="Nikitina A.S."/>
            <person name="Selezneva O.V."/>
            <person name="Tsaplina I.A."/>
            <person name="Letarova M.A."/>
            <person name="Kostryukova E.S."/>
            <person name="Letarov A.V."/>
        </authorList>
    </citation>
    <scope>NUCLEOTIDE SEQUENCE [LARGE SCALE GENOMIC DNA]</scope>
    <source>
        <strain evidence="4 5">Kr1</strain>
    </source>
</reference>
<keyword evidence="5" id="KW-1185">Reference proteome</keyword>
<dbReference type="Pfam" id="PF05299">
    <property type="entry name" value="Peptidase_M61"/>
    <property type="match status" value="1"/>
</dbReference>
<dbReference type="Gene3D" id="1.10.390.10">
    <property type="entry name" value="Neutral Protease Domain 2"/>
    <property type="match status" value="1"/>
</dbReference>
<evidence type="ECO:0000259" key="2">
    <source>
        <dbReference type="Pfam" id="PF05299"/>
    </source>
</evidence>
<dbReference type="SUPFAM" id="SSF50156">
    <property type="entry name" value="PDZ domain-like"/>
    <property type="match status" value="1"/>
</dbReference>
<evidence type="ECO:0008006" key="6">
    <source>
        <dbReference type="Google" id="ProtNLM"/>
    </source>
</evidence>
<evidence type="ECO:0000256" key="1">
    <source>
        <dbReference type="SAM" id="MobiDB-lite"/>
    </source>
</evidence>
<dbReference type="SUPFAM" id="SSF55486">
    <property type="entry name" value="Metalloproteases ('zincins'), catalytic domain"/>
    <property type="match status" value="1"/>
</dbReference>
<dbReference type="InterPro" id="IPR036034">
    <property type="entry name" value="PDZ_sf"/>
</dbReference>
<dbReference type="InterPro" id="IPR007963">
    <property type="entry name" value="Peptidase_M61_catalytic"/>
</dbReference>
<dbReference type="EMBL" id="CP019454">
    <property type="protein sequence ID" value="AUW93302.1"/>
    <property type="molecule type" value="Genomic_DNA"/>
</dbReference>
<protein>
    <recommendedName>
        <fullName evidence="6">PDZ domain-containing protein</fullName>
    </recommendedName>
</protein>
<proteinExistence type="predicted"/>
<evidence type="ECO:0000259" key="3">
    <source>
        <dbReference type="Pfam" id="PF17899"/>
    </source>
</evidence>
<dbReference type="InterPro" id="IPR027268">
    <property type="entry name" value="Peptidase_M4/M1_CTD_sf"/>
</dbReference>
<accession>A0ABN5GYS6</accession>
<evidence type="ECO:0000313" key="5">
    <source>
        <dbReference type="Proteomes" id="UP000325292"/>
    </source>
</evidence>
<dbReference type="Pfam" id="PF17899">
    <property type="entry name" value="Peptidase_M61_N"/>
    <property type="match status" value="1"/>
</dbReference>
<dbReference type="Gene3D" id="2.30.42.10">
    <property type="match status" value="1"/>
</dbReference>
<dbReference type="Proteomes" id="UP000325292">
    <property type="component" value="Chromosome"/>
</dbReference>
<name>A0ABN5GYS6_9FIRM</name>
<dbReference type="PIRSF" id="PIRSF016493">
    <property type="entry name" value="Glycyl_aminpptds"/>
    <property type="match status" value="1"/>
</dbReference>
<dbReference type="InterPro" id="IPR040756">
    <property type="entry name" value="Peptidase_M61_N"/>
</dbReference>
<sequence length="584" mass="66310">MPTTAPSTLRYQISMEDPGRHRFHVEITWSGPHPMPLHWALPVWTPGSYLVREFAKNVSQVHAHHAGHPVRVDKVGKAEWSLVPDDGSASTWQLAYDVYAFELSVRSSYLDTTRGYFNGANVFLYPQTDVPYMIELEVVPFPGWDVATALERSAAPGFVFTAADYDTLVDSPVECGTFRRESFEMNGVRHELILTGFDRTNLSNLLRDLPRILEAAHAVFGGLLPYTRYVFLVAGVPDQGGGLEHRSSASIIFDPLQLDNPEQYPKILALFAHEYFHLWNVKRLRPQNLGPFDYQHEVYTHLLWVLEGWTDYYAWLLLARSGTVTPDIVLQHFAESLRILDMTPGHKVQSVAEASWDAWIKFYRPDGNTPNITVSYYLKGALVALFMDLSLRHATNGRGSLDTVLQTLWEQYGDHGYPENAVDHALEEVGGPIVRTWLSRWVYGTDDLETDLWPEFGLALKKEWKNPRMTPAFTGLIVERSETDRVKIKSVLQGSPGEAAGLAPGDEWIAWDQVRLRFQDLDTRLAHCVPGHPVTVTIFRHQRLQSYTLIPEAPKPDKWALEPEAQSTEKARQQFRDWLGAPLP</sequence>
<dbReference type="InterPro" id="IPR024191">
    <property type="entry name" value="Peptidase_M61"/>
</dbReference>
<evidence type="ECO:0000313" key="4">
    <source>
        <dbReference type="EMBL" id="AUW93302.1"/>
    </source>
</evidence>
<dbReference type="Gene3D" id="2.60.40.3650">
    <property type="match status" value="1"/>
</dbReference>
<gene>
    <name evidence="4" type="ORF">BXT84_04485</name>
</gene>